<evidence type="ECO:0000256" key="3">
    <source>
        <dbReference type="PROSITE-ProRule" id="PRU00708"/>
    </source>
</evidence>
<evidence type="ECO:0000313" key="6">
    <source>
        <dbReference type="Proteomes" id="UP000295252"/>
    </source>
</evidence>
<dbReference type="PANTHER" id="PTHR47447:SF15">
    <property type="entry name" value="OS02G0120000 PROTEIN"/>
    <property type="match status" value="1"/>
</dbReference>
<sequence>MASAATPTRLILWKMPTPAMNRRCGPVVPVCCSLCKQGQRFLSSLATTDESSSAAHHRSLRKFVKTSSKHVALDTLSHLLSPTTAHPHLSYHLALPLYLIISQASWFSWNAKLLADVTALMYKQERFIEAEALILQALKKLPAHDRDLCNFYCHLLHSNAKHRSRKGVFDSLTSLKQLLARSSSVYVQKRAYESMISGLCEIGLPGEAENLMEEMRGVGLKPSGFEFKSLVHAYGRLGLFEDMKRSVTQMEDAGVELDTVCSNMVLSSLGSHKVFSEMVSWLRRMKDSEVSFSIRTYNSVLNSCPTLILLLQDPKTIPLSMEDLMGNLSQEEADLVRELVASSVLDEAMECNSAELKLDLHGMHLSTSCLIFLQWIDRLRLRFSAGDNMVPTQITVVCGSGKHSASRGESPVKGLLREMILRIKCPLRIDRRNLGCFVAKGKVFSDWLC</sequence>
<name>A0A068V1Z9_COFCA</name>
<dbReference type="NCBIfam" id="TIGR00756">
    <property type="entry name" value="PPR"/>
    <property type="match status" value="1"/>
</dbReference>
<dbReference type="InterPro" id="IPR036063">
    <property type="entry name" value="Smr_dom_sf"/>
</dbReference>
<dbReference type="OrthoDB" id="1931748at2759"/>
<dbReference type="Gene3D" id="1.25.40.10">
    <property type="entry name" value="Tetratricopeptide repeat domain"/>
    <property type="match status" value="1"/>
</dbReference>
<dbReference type="Gramene" id="CDP14534">
    <property type="protein sequence ID" value="CDP14534"/>
    <property type="gene ID" value="GSCOC_T00041050001"/>
</dbReference>
<dbReference type="PANTHER" id="PTHR47447">
    <property type="entry name" value="OS03G0856100 PROTEIN"/>
    <property type="match status" value="1"/>
</dbReference>
<dbReference type="EMBL" id="HG739171">
    <property type="protein sequence ID" value="CDP14534.1"/>
    <property type="molecule type" value="Genomic_DNA"/>
</dbReference>
<dbReference type="Pfam" id="PF01535">
    <property type="entry name" value="PPR"/>
    <property type="match status" value="1"/>
</dbReference>
<proteinExistence type="inferred from homology"/>
<dbReference type="STRING" id="49390.A0A068V1Z9"/>
<dbReference type="AlphaFoldDB" id="A0A068V1Z9"/>
<dbReference type="OMA" id="WSESEVK"/>
<evidence type="ECO:0000256" key="1">
    <source>
        <dbReference type="ARBA" id="ARBA00007626"/>
    </source>
</evidence>
<dbReference type="Proteomes" id="UP000295252">
    <property type="component" value="Chromosome XI"/>
</dbReference>
<dbReference type="PROSITE" id="PS50828">
    <property type="entry name" value="SMR"/>
    <property type="match status" value="1"/>
</dbReference>
<dbReference type="Gene3D" id="3.30.1370.110">
    <property type="match status" value="1"/>
</dbReference>
<evidence type="ECO:0000313" key="5">
    <source>
        <dbReference type="EMBL" id="CDP14534.1"/>
    </source>
</evidence>
<dbReference type="InterPro" id="IPR011990">
    <property type="entry name" value="TPR-like_helical_dom_sf"/>
</dbReference>
<dbReference type="InParanoid" id="A0A068V1Z9"/>
<dbReference type="SUPFAM" id="SSF160443">
    <property type="entry name" value="SMR domain-like"/>
    <property type="match status" value="1"/>
</dbReference>
<dbReference type="InterPro" id="IPR002625">
    <property type="entry name" value="Smr_dom"/>
</dbReference>
<feature type="domain" description="Smr" evidence="4">
    <location>
        <begin position="358"/>
        <end position="442"/>
    </location>
</feature>
<protein>
    <recommendedName>
        <fullName evidence="4">Smr domain-containing protein</fullName>
    </recommendedName>
</protein>
<dbReference type="InterPro" id="IPR002885">
    <property type="entry name" value="PPR_rpt"/>
</dbReference>
<dbReference type="SMART" id="SM00463">
    <property type="entry name" value="SMR"/>
    <property type="match status" value="1"/>
</dbReference>
<evidence type="ECO:0000259" key="4">
    <source>
        <dbReference type="PROSITE" id="PS50828"/>
    </source>
</evidence>
<accession>A0A068V1Z9</accession>
<evidence type="ECO:0000256" key="2">
    <source>
        <dbReference type="ARBA" id="ARBA00022737"/>
    </source>
</evidence>
<comment type="similarity">
    <text evidence="1">Belongs to the PPR family. P subfamily.</text>
</comment>
<dbReference type="PROSITE" id="PS51375">
    <property type="entry name" value="PPR"/>
    <property type="match status" value="1"/>
</dbReference>
<dbReference type="PhylomeDB" id="A0A068V1Z9"/>
<keyword evidence="6" id="KW-1185">Reference proteome</keyword>
<dbReference type="FunCoup" id="A0A068V1Z9">
    <property type="interactions" value="2045"/>
</dbReference>
<reference evidence="6" key="1">
    <citation type="journal article" date="2014" name="Science">
        <title>The coffee genome provides insight into the convergent evolution of caffeine biosynthesis.</title>
        <authorList>
            <person name="Denoeud F."/>
            <person name="Carretero-Paulet L."/>
            <person name="Dereeper A."/>
            <person name="Droc G."/>
            <person name="Guyot R."/>
            <person name="Pietrella M."/>
            <person name="Zheng C."/>
            <person name="Alberti A."/>
            <person name="Anthony F."/>
            <person name="Aprea G."/>
            <person name="Aury J.M."/>
            <person name="Bento P."/>
            <person name="Bernard M."/>
            <person name="Bocs S."/>
            <person name="Campa C."/>
            <person name="Cenci A."/>
            <person name="Combes M.C."/>
            <person name="Crouzillat D."/>
            <person name="Da Silva C."/>
            <person name="Daddiego L."/>
            <person name="De Bellis F."/>
            <person name="Dussert S."/>
            <person name="Garsmeur O."/>
            <person name="Gayraud T."/>
            <person name="Guignon V."/>
            <person name="Jahn K."/>
            <person name="Jamilloux V."/>
            <person name="Joet T."/>
            <person name="Labadie K."/>
            <person name="Lan T."/>
            <person name="Leclercq J."/>
            <person name="Lepelley M."/>
            <person name="Leroy T."/>
            <person name="Li L.T."/>
            <person name="Librado P."/>
            <person name="Lopez L."/>
            <person name="Munoz A."/>
            <person name="Noel B."/>
            <person name="Pallavicini A."/>
            <person name="Perrotta G."/>
            <person name="Poncet V."/>
            <person name="Pot D."/>
            <person name="Priyono X."/>
            <person name="Rigoreau M."/>
            <person name="Rouard M."/>
            <person name="Rozas J."/>
            <person name="Tranchant-Dubreuil C."/>
            <person name="VanBuren R."/>
            <person name="Zhang Q."/>
            <person name="Andrade A.C."/>
            <person name="Argout X."/>
            <person name="Bertrand B."/>
            <person name="de Kochko A."/>
            <person name="Graziosi G."/>
            <person name="Henry R.J."/>
            <person name="Jayarama X."/>
            <person name="Ming R."/>
            <person name="Nagai C."/>
            <person name="Rounsley S."/>
            <person name="Sankoff D."/>
            <person name="Giuliano G."/>
            <person name="Albert V.A."/>
            <person name="Wincker P."/>
            <person name="Lashermes P."/>
        </authorList>
    </citation>
    <scope>NUCLEOTIDE SEQUENCE [LARGE SCALE GENOMIC DNA]</scope>
    <source>
        <strain evidence="6">cv. DH200-94</strain>
    </source>
</reference>
<gene>
    <name evidence="5" type="ORF">GSCOC_T00041050001</name>
</gene>
<feature type="repeat" description="PPR" evidence="3">
    <location>
        <begin position="188"/>
        <end position="222"/>
    </location>
</feature>
<keyword evidence="2" id="KW-0677">Repeat</keyword>
<organism evidence="5 6">
    <name type="scientific">Coffea canephora</name>
    <name type="common">Robusta coffee</name>
    <dbReference type="NCBI Taxonomy" id="49390"/>
    <lineage>
        <taxon>Eukaryota</taxon>
        <taxon>Viridiplantae</taxon>
        <taxon>Streptophyta</taxon>
        <taxon>Embryophyta</taxon>
        <taxon>Tracheophyta</taxon>
        <taxon>Spermatophyta</taxon>
        <taxon>Magnoliopsida</taxon>
        <taxon>eudicotyledons</taxon>
        <taxon>Gunneridae</taxon>
        <taxon>Pentapetalae</taxon>
        <taxon>asterids</taxon>
        <taxon>lamiids</taxon>
        <taxon>Gentianales</taxon>
        <taxon>Rubiaceae</taxon>
        <taxon>Ixoroideae</taxon>
        <taxon>Gardenieae complex</taxon>
        <taxon>Bertiereae - Coffeeae clade</taxon>
        <taxon>Coffeeae</taxon>
        <taxon>Coffea</taxon>
    </lineage>
</organism>